<dbReference type="Proteomes" id="UP001596074">
    <property type="component" value="Unassembled WGS sequence"/>
</dbReference>
<sequence>MPLPFQPIRIRYGYKTGDSIHPIPSHDPAIGGNPLLVHFSEDLEDPKSHHSDAGGVSIVWGPNIGSSGALVDGTVSLWIRDLWAPAPDERTEFQIRLLKYKTADYSLVNMTAQMFSQEYYAPLHHDDLVWDSSGNVIPDAPGHRSCNAHVTFHWTAEEVKADECLRVAIAQYHGQRPDGSILVPGYDLPYPGHVWRAQGRLKVWPR</sequence>
<accession>A0ABW0ZNP0</accession>
<evidence type="ECO:0000313" key="1">
    <source>
        <dbReference type="EMBL" id="MFC5744841.1"/>
    </source>
</evidence>
<dbReference type="EMBL" id="JBHSON010000004">
    <property type="protein sequence ID" value="MFC5744841.1"/>
    <property type="molecule type" value="Genomic_DNA"/>
</dbReference>
<proteinExistence type="predicted"/>
<evidence type="ECO:0000313" key="2">
    <source>
        <dbReference type="Proteomes" id="UP001596074"/>
    </source>
</evidence>
<gene>
    <name evidence="1" type="ORF">ACFPZN_04350</name>
</gene>
<dbReference type="RefSeq" id="WP_378280355.1">
    <property type="nucleotide sequence ID" value="NZ_JBHSON010000004.1"/>
</dbReference>
<protein>
    <submittedName>
        <fullName evidence="1">Uncharacterized protein</fullName>
    </submittedName>
</protein>
<reference evidence="2" key="1">
    <citation type="journal article" date="2019" name="Int. J. Syst. Evol. Microbiol.">
        <title>The Global Catalogue of Microorganisms (GCM) 10K type strain sequencing project: providing services to taxonomists for standard genome sequencing and annotation.</title>
        <authorList>
            <consortium name="The Broad Institute Genomics Platform"/>
            <consortium name="The Broad Institute Genome Sequencing Center for Infectious Disease"/>
            <person name="Wu L."/>
            <person name="Ma J."/>
        </authorList>
    </citation>
    <scope>NUCLEOTIDE SEQUENCE [LARGE SCALE GENOMIC DNA]</scope>
    <source>
        <strain evidence="2">KCTC 42087</strain>
    </source>
</reference>
<comment type="caution">
    <text evidence="1">The sequence shown here is derived from an EMBL/GenBank/DDBJ whole genome shotgun (WGS) entry which is preliminary data.</text>
</comment>
<organism evidence="1 2">
    <name type="scientific">Actinomadura rugatobispora</name>
    <dbReference type="NCBI Taxonomy" id="1994"/>
    <lineage>
        <taxon>Bacteria</taxon>
        <taxon>Bacillati</taxon>
        <taxon>Actinomycetota</taxon>
        <taxon>Actinomycetes</taxon>
        <taxon>Streptosporangiales</taxon>
        <taxon>Thermomonosporaceae</taxon>
        <taxon>Actinomadura</taxon>
    </lineage>
</organism>
<keyword evidence="2" id="KW-1185">Reference proteome</keyword>
<name>A0ABW0ZNP0_9ACTN</name>